<dbReference type="EC" id="3.2.2.21" evidence="2"/>
<keyword evidence="3" id="KW-0227">DNA damage</keyword>
<dbReference type="GO" id="GO:0006285">
    <property type="term" value="P:base-excision repair, AP site formation"/>
    <property type="evidence" value="ECO:0007669"/>
    <property type="project" value="TreeGrafter"/>
</dbReference>
<dbReference type="SUPFAM" id="SSF48150">
    <property type="entry name" value="DNA-glycosylase"/>
    <property type="match status" value="1"/>
</dbReference>
<dbReference type="SMART" id="SM00478">
    <property type="entry name" value="ENDO3c"/>
    <property type="match status" value="1"/>
</dbReference>
<dbReference type="GO" id="GO:0043916">
    <property type="term" value="F:DNA-7-methylguanine glycosylase activity"/>
    <property type="evidence" value="ECO:0007669"/>
    <property type="project" value="TreeGrafter"/>
</dbReference>
<sequence length="233" mass="24624">MPSSPPVSPALLRIDTEADIDAGLAHLVAADPRLAAVLAAGGRPPLRRRPGGFPGLAATVMGQQLSTASAAAIGARLFAAIDPFAPERVLRTRDSTLARIGLSAPKIKALKEIARALRDGALDLDAVARLPADEAHAALVAVHGIGPWTADSYLLFCLGHADAWPAGDLALQEALRIAFVLDARPTTKQMGPLAEPWRPWRGVAAFLLWTYYRTIKQRDPVLPAPPVPAERGA</sequence>
<evidence type="ECO:0000313" key="6">
    <source>
        <dbReference type="EMBL" id="RAI37805.1"/>
    </source>
</evidence>
<dbReference type="EMBL" id="NPEU01000161">
    <property type="protein sequence ID" value="RAI37805.1"/>
    <property type="molecule type" value="Genomic_DNA"/>
</dbReference>
<dbReference type="Gene3D" id="1.10.340.30">
    <property type="entry name" value="Hypothetical protein, domain 2"/>
    <property type="match status" value="1"/>
</dbReference>
<dbReference type="GO" id="GO:0006307">
    <property type="term" value="P:DNA alkylation repair"/>
    <property type="evidence" value="ECO:0007669"/>
    <property type="project" value="TreeGrafter"/>
</dbReference>
<evidence type="ECO:0000256" key="2">
    <source>
        <dbReference type="ARBA" id="ARBA00012000"/>
    </source>
</evidence>
<dbReference type="InterPro" id="IPR003265">
    <property type="entry name" value="HhH-GPD_domain"/>
</dbReference>
<evidence type="ECO:0000256" key="4">
    <source>
        <dbReference type="ARBA" id="ARBA00023204"/>
    </source>
</evidence>
<dbReference type="RefSeq" id="WP_111357933.1">
    <property type="nucleotide sequence ID" value="NZ_NPEU01000161.1"/>
</dbReference>
<gene>
    <name evidence="6" type="ORF">CH338_14870</name>
</gene>
<keyword evidence="7" id="KW-1185">Reference proteome</keyword>
<dbReference type="CDD" id="cd00056">
    <property type="entry name" value="ENDO3c"/>
    <property type="match status" value="1"/>
</dbReference>
<evidence type="ECO:0000313" key="7">
    <source>
        <dbReference type="Proteomes" id="UP000248863"/>
    </source>
</evidence>
<comment type="caution">
    <text evidence="6">The sequence shown here is derived from an EMBL/GenBank/DDBJ whole genome shotgun (WGS) entry which is preliminary data.</text>
</comment>
<dbReference type="GO" id="GO:0032131">
    <property type="term" value="F:alkylated DNA binding"/>
    <property type="evidence" value="ECO:0007669"/>
    <property type="project" value="TreeGrafter"/>
</dbReference>
<dbReference type="Proteomes" id="UP000248863">
    <property type="component" value="Unassembled WGS sequence"/>
</dbReference>
<protein>
    <recommendedName>
        <fullName evidence="2">DNA-3-methyladenine glycosylase II</fullName>
        <ecNumber evidence="2">3.2.2.21</ecNumber>
    </recommendedName>
</protein>
<dbReference type="GO" id="GO:0032993">
    <property type="term" value="C:protein-DNA complex"/>
    <property type="evidence" value="ECO:0007669"/>
    <property type="project" value="TreeGrafter"/>
</dbReference>
<dbReference type="GO" id="GO:0005737">
    <property type="term" value="C:cytoplasm"/>
    <property type="evidence" value="ECO:0007669"/>
    <property type="project" value="TreeGrafter"/>
</dbReference>
<evidence type="ECO:0000256" key="1">
    <source>
        <dbReference type="ARBA" id="ARBA00000086"/>
    </source>
</evidence>
<dbReference type="GO" id="GO:0008725">
    <property type="term" value="F:DNA-3-methyladenine glycosylase activity"/>
    <property type="evidence" value="ECO:0007669"/>
    <property type="project" value="TreeGrafter"/>
</dbReference>
<proteinExistence type="predicted"/>
<dbReference type="PANTHER" id="PTHR43003">
    <property type="entry name" value="DNA-3-METHYLADENINE GLYCOSYLASE"/>
    <property type="match status" value="1"/>
</dbReference>
<keyword evidence="4" id="KW-0234">DNA repair</keyword>
<organism evidence="6 7">
    <name type="scientific">Rhodoplanes elegans</name>
    <dbReference type="NCBI Taxonomy" id="29408"/>
    <lineage>
        <taxon>Bacteria</taxon>
        <taxon>Pseudomonadati</taxon>
        <taxon>Pseudomonadota</taxon>
        <taxon>Alphaproteobacteria</taxon>
        <taxon>Hyphomicrobiales</taxon>
        <taxon>Nitrobacteraceae</taxon>
        <taxon>Rhodoplanes</taxon>
    </lineage>
</organism>
<dbReference type="InterPro" id="IPR051912">
    <property type="entry name" value="Alkylbase_DNA_Glycosylase/TA"/>
</dbReference>
<evidence type="ECO:0000259" key="5">
    <source>
        <dbReference type="SMART" id="SM00478"/>
    </source>
</evidence>
<dbReference type="OrthoDB" id="9785929at2"/>
<dbReference type="Pfam" id="PF00730">
    <property type="entry name" value="HhH-GPD"/>
    <property type="match status" value="1"/>
</dbReference>
<dbReference type="Gene3D" id="1.10.1670.40">
    <property type="match status" value="1"/>
</dbReference>
<feature type="domain" description="HhH-GPD" evidence="5">
    <location>
        <begin position="61"/>
        <end position="213"/>
    </location>
</feature>
<comment type="catalytic activity">
    <reaction evidence="1">
        <text>Hydrolysis of alkylated DNA, releasing 3-methyladenine, 3-methylguanine, 7-methylguanine and 7-methyladenine.</text>
        <dbReference type="EC" id="3.2.2.21"/>
    </reaction>
</comment>
<dbReference type="AlphaFoldDB" id="A0A327KJZ9"/>
<dbReference type="InterPro" id="IPR011257">
    <property type="entry name" value="DNA_glycosylase"/>
</dbReference>
<dbReference type="PANTHER" id="PTHR43003:SF13">
    <property type="entry name" value="DNA-3-METHYLADENINE GLYCOSYLASE 2"/>
    <property type="match status" value="1"/>
</dbReference>
<accession>A0A327KJZ9</accession>
<evidence type="ECO:0000256" key="3">
    <source>
        <dbReference type="ARBA" id="ARBA00022763"/>
    </source>
</evidence>
<reference evidence="6 7" key="1">
    <citation type="submission" date="2017-07" db="EMBL/GenBank/DDBJ databases">
        <title>Draft Genome Sequences of Select Purple Nonsulfur Bacteria.</title>
        <authorList>
            <person name="Lasarre B."/>
            <person name="Mckinlay J.B."/>
        </authorList>
    </citation>
    <scope>NUCLEOTIDE SEQUENCE [LARGE SCALE GENOMIC DNA]</scope>
    <source>
        <strain evidence="6 7">DSM 11907</strain>
    </source>
</reference>
<name>A0A327KJZ9_9BRAD</name>